<dbReference type="SUPFAM" id="SSF52374">
    <property type="entry name" value="Nucleotidylyl transferase"/>
    <property type="match status" value="1"/>
</dbReference>
<dbReference type="GO" id="GO:0005524">
    <property type="term" value="F:ATP binding"/>
    <property type="evidence" value="ECO:0007669"/>
    <property type="project" value="UniProtKB-KW"/>
</dbReference>
<dbReference type="Proteomes" id="UP000243784">
    <property type="component" value="Chromosome"/>
</dbReference>
<comment type="similarity">
    <text evidence="2 8">Belongs to the pantothenate synthetase family.</text>
</comment>
<gene>
    <name evidence="8" type="primary">panC</name>
    <name evidence="9" type="ORF">A4Z71_00680</name>
</gene>
<feature type="binding site" evidence="8">
    <location>
        <position position="181"/>
    </location>
    <ligand>
        <name>ATP</name>
        <dbReference type="ChEBI" id="CHEBI:30616"/>
    </ligand>
</feature>
<dbReference type="HAMAP" id="MF_00158">
    <property type="entry name" value="PanC"/>
    <property type="match status" value="1"/>
</dbReference>
<evidence type="ECO:0000256" key="1">
    <source>
        <dbReference type="ARBA" id="ARBA00004990"/>
    </source>
</evidence>
<dbReference type="Gene3D" id="3.40.50.620">
    <property type="entry name" value="HUPs"/>
    <property type="match status" value="1"/>
</dbReference>
<keyword evidence="10" id="KW-1185">Reference proteome</keyword>
<dbReference type="Gene3D" id="3.30.1300.10">
    <property type="entry name" value="Pantoate-beta-alanine ligase, C-terminal domain"/>
    <property type="match status" value="1"/>
</dbReference>
<dbReference type="GO" id="GO:0004592">
    <property type="term" value="F:pantoate-beta-alanine ligase activity"/>
    <property type="evidence" value="ECO:0007669"/>
    <property type="project" value="UniProtKB-UniRule"/>
</dbReference>
<evidence type="ECO:0000313" key="10">
    <source>
        <dbReference type="Proteomes" id="UP000243784"/>
    </source>
</evidence>
<evidence type="ECO:0000313" key="9">
    <source>
        <dbReference type="EMBL" id="AOY55566.1"/>
    </source>
</evidence>
<keyword evidence="3 8" id="KW-0436">Ligase</keyword>
<feature type="binding site" evidence="8">
    <location>
        <begin position="30"/>
        <end position="37"/>
    </location>
    <ligand>
        <name>ATP</name>
        <dbReference type="ChEBI" id="CHEBI:30616"/>
    </ligand>
</feature>
<dbReference type="Pfam" id="PF02569">
    <property type="entry name" value="Pantoate_ligase"/>
    <property type="match status" value="1"/>
</dbReference>
<feature type="binding site" evidence="8">
    <location>
        <position position="158"/>
    </location>
    <ligand>
        <name>(R)-pantoate</name>
        <dbReference type="ChEBI" id="CHEBI:15980"/>
    </ligand>
</feature>
<reference evidence="9 10" key="1">
    <citation type="journal article" date="2016" name="Biochim. Biophys. Acta">
        <title>Photochemical characterization of actinorhodopsin and its functional existence in the natural host.</title>
        <authorList>
            <person name="Nakamura S."/>
            <person name="Kikukawa T."/>
            <person name="Tamogami J."/>
            <person name="Kamiya M."/>
            <person name="Aizawa T."/>
            <person name="Hahn M.W."/>
            <person name="Ihara K."/>
            <person name="Kamo N."/>
            <person name="Demura M."/>
        </authorList>
    </citation>
    <scope>NUCLEOTIDE SEQUENCE [LARGE SCALE GENOMIC DNA]</scope>
    <source>
        <strain evidence="9 10">MWH-Dar1</strain>
    </source>
</reference>
<evidence type="ECO:0000256" key="6">
    <source>
        <dbReference type="ARBA" id="ARBA00022840"/>
    </source>
</evidence>
<dbReference type="EC" id="6.3.2.1" evidence="8"/>
<feature type="active site" description="Proton donor" evidence="8">
    <location>
        <position position="37"/>
    </location>
</feature>
<comment type="function">
    <text evidence="8">Catalyzes the condensation of pantoate with beta-alanine in an ATP-dependent reaction via a pantoyl-adenylate intermediate.</text>
</comment>
<evidence type="ECO:0000256" key="3">
    <source>
        <dbReference type="ARBA" id="ARBA00022598"/>
    </source>
</evidence>
<feature type="binding site" evidence="8">
    <location>
        <begin position="189"/>
        <end position="192"/>
    </location>
    <ligand>
        <name>ATP</name>
        <dbReference type="ChEBI" id="CHEBI:30616"/>
    </ligand>
</feature>
<dbReference type="InterPro" id="IPR003721">
    <property type="entry name" value="Pantoate_ligase"/>
</dbReference>
<dbReference type="KEGG" id="rpla:A4Z71_00680"/>
<dbReference type="NCBIfam" id="TIGR00125">
    <property type="entry name" value="cyt_tran_rel"/>
    <property type="match status" value="1"/>
</dbReference>
<evidence type="ECO:0000256" key="2">
    <source>
        <dbReference type="ARBA" id="ARBA00009256"/>
    </source>
</evidence>
<accession>A0A1D9DXP0</accession>
<comment type="subcellular location">
    <subcellularLocation>
        <location evidence="8">Cytoplasm</location>
    </subcellularLocation>
</comment>
<dbReference type="AlphaFoldDB" id="A0A1D9DXP0"/>
<dbReference type="CDD" id="cd00560">
    <property type="entry name" value="PanC"/>
    <property type="match status" value="1"/>
</dbReference>
<comment type="catalytic activity">
    <reaction evidence="7 8">
        <text>(R)-pantoate + beta-alanine + ATP = (R)-pantothenate + AMP + diphosphate + H(+)</text>
        <dbReference type="Rhea" id="RHEA:10912"/>
        <dbReference type="ChEBI" id="CHEBI:15378"/>
        <dbReference type="ChEBI" id="CHEBI:15980"/>
        <dbReference type="ChEBI" id="CHEBI:29032"/>
        <dbReference type="ChEBI" id="CHEBI:30616"/>
        <dbReference type="ChEBI" id="CHEBI:33019"/>
        <dbReference type="ChEBI" id="CHEBI:57966"/>
        <dbReference type="ChEBI" id="CHEBI:456215"/>
        <dbReference type="EC" id="6.3.2.1"/>
    </reaction>
</comment>
<evidence type="ECO:0000256" key="5">
    <source>
        <dbReference type="ARBA" id="ARBA00022741"/>
    </source>
</evidence>
<dbReference type="OrthoDB" id="9773087at2"/>
<dbReference type="EMBL" id="CP015208">
    <property type="protein sequence ID" value="AOY55566.1"/>
    <property type="molecule type" value="Genomic_DNA"/>
</dbReference>
<organism evidence="9 10">
    <name type="scientific">Candidatus Rhodoluna planktonica</name>
    <dbReference type="NCBI Taxonomy" id="535712"/>
    <lineage>
        <taxon>Bacteria</taxon>
        <taxon>Bacillati</taxon>
        <taxon>Actinomycetota</taxon>
        <taxon>Actinomycetes</taxon>
        <taxon>Micrococcales</taxon>
        <taxon>Microbacteriaceae</taxon>
        <taxon>Luna cluster</taxon>
        <taxon>Luna-1 subcluster</taxon>
        <taxon>Rhodoluna</taxon>
    </lineage>
</organism>
<feature type="binding site" evidence="8">
    <location>
        <position position="61"/>
    </location>
    <ligand>
        <name>(R)-pantoate</name>
        <dbReference type="ChEBI" id="CHEBI:15980"/>
    </ligand>
</feature>
<protein>
    <recommendedName>
        <fullName evidence="8">Pantothenate synthetase</fullName>
        <shortName evidence="8">PS</shortName>
        <ecNumber evidence="8">6.3.2.1</ecNumber>
    </recommendedName>
    <alternativeName>
        <fullName evidence="8">Pantoate--beta-alanine ligase</fullName>
    </alternativeName>
    <alternativeName>
        <fullName evidence="8">Pantoate-activating enzyme</fullName>
    </alternativeName>
</protein>
<sequence>MITVTSAKELAKQVAAAKAAGKKVAFVPTMGALHEGHLSLIKLAQQKADFVVASIFVNPLQFGKNEDFDRYPRTLEADAQKLSSQNTDLLFAPSVDEIYPALTEGEEAKPTKQAGPIGAVLEGAARPGHFDGMLTVVARLFELVQPNIAIFGAKDAQQLFLIRRMAVADFPGLEIVEAPTVRELGGLAMSSRNAYLSESEHDVAEKIFRALRLARDAASSVNAALQTAQEQLLALAENGTRSSSSPEAKLDYVSLVDAETFEPLDEDFHGRALLLVAVVIGKTRLIDNIEIIF</sequence>
<feature type="binding site" evidence="8">
    <location>
        <position position="61"/>
    </location>
    <ligand>
        <name>beta-alanine</name>
        <dbReference type="ChEBI" id="CHEBI:57966"/>
    </ligand>
</feature>
<keyword evidence="5 8" id="KW-0547">Nucleotide-binding</keyword>
<evidence type="ECO:0000256" key="7">
    <source>
        <dbReference type="ARBA" id="ARBA00048258"/>
    </source>
</evidence>
<keyword evidence="8" id="KW-0963">Cytoplasm</keyword>
<dbReference type="PANTHER" id="PTHR21299:SF1">
    <property type="entry name" value="PANTOATE--BETA-ALANINE LIGASE"/>
    <property type="match status" value="1"/>
</dbReference>
<comment type="pathway">
    <text evidence="1 8">Cofactor biosynthesis; (R)-pantothenate biosynthesis; (R)-pantothenate from (R)-pantoate and beta-alanine: step 1/1.</text>
</comment>
<dbReference type="InterPro" id="IPR042176">
    <property type="entry name" value="Pantoate_ligase_C"/>
</dbReference>
<evidence type="ECO:0000256" key="8">
    <source>
        <dbReference type="HAMAP-Rule" id="MF_00158"/>
    </source>
</evidence>
<dbReference type="STRING" id="535712.A4Z71_00680"/>
<keyword evidence="6 8" id="KW-0067">ATP-binding</keyword>
<dbReference type="UniPathway" id="UPA00028">
    <property type="reaction ID" value="UER00005"/>
</dbReference>
<keyword evidence="4 8" id="KW-0566">Pantothenate biosynthesis</keyword>
<dbReference type="NCBIfam" id="TIGR00018">
    <property type="entry name" value="panC"/>
    <property type="match status" value="1"/>
</dbReference>
<dbReference type="GO" id="GO:0005829">
    <property type="term" value="C:cytosol"/>
    <property type="evidence" value="ECO:0007669"/>
    <property type="project" value="TreeGrafter"/>
</dbReference>
<comment type="miscellaneous">
    <text evidence="8">The reaction proceeds by a bi uni uni bi ping pong mechanism.</text>
</comment>
<dbReference type="GO" id="GO:0015940">
    <property type="term" value="P:pantothenate biosynthetic process"/>
    <property type="evidence" value="ECO:0007669"/>
    <property type="project" value="UniProtKB-UniRule"/>
</dbReference>
<feature type="binding site" evidence="8">
    <location>
        <begin position="152"/>
        <end position="155"/>
    </location>
    <ligand>
        <name>ATP</name>
        <dbReference type="ChEBI" id="CHEBI:30616"/>
    </ligand>
</feature>
<name>A0A1D9DXP0_9MICO</name>
<dbReference type="InterPro" id="IPR014729">
    <property type="entry name" value="Rossmann-like_a/b/a_fold"/>
</dbReference>
<comment type="subunit">
    <text evidence="8">Homodimer.</text>
</comment>
<proteinExistence type="inferred from homology"/>
<evidence type="ECO:0000256" key="4">
    <source>
        <dbReference type="ARBA" id="ARBA00022655"/>
    </source>
</evidence>
<dbReference type="InterPro" id="IPR004821">
    <property type="entry name" value="Cyt_trans-like"/>
</dbReference>
<dbReference type="PANTHER" id="PTHR21299">
    <property type="entry name" value="CYTIDYLATE KINASE/PANTOATE-BETA-ALANINE LIGASE"/>
    <property type="match status" value="1"/>
</dbReference>